<keyword evidence="7" id="KW-0966">Cell projection</keyword>
<dbReference type="NCBIfam" id="TIGR03506">
    <property type="entry name" value="FlgEFG_subfam"/>
    <property type="match status" value="1"/>
</dbReference>
<evidence type="ECO:0000256" key="1">
    <source>
        <dbReference type="ARBA" id="ARBA00004117"/>
    </source>
</evidence>
<evidence type="ECO:0000313" key="7">
    <source>
        <dbReference type="EMBL" id="RBQ29749.1"/>
    </source>
</evidence>
<comment type="caution">
    <text evidence="7">The sequence shown here is derived from an EMBL/GenBank/DDBJ whole genome shotgun (WGS) entry which is preliminary data.</text>
</comment>
<reference evidence="7 8" key="1">
    <citation type="submission" date="2017-10" db="EMBL/GenBank/DDBJ databases">
        <title>Genomics of the genus Arcobacter.</title>
        <authorList>
            <person name="Perez-Cataluna A."/>
            <person name="Figueras M.J."/>
        </authorList>
    </citation>
    <scope>NUCLEOTIDE SEQUENCE [LARGE SCALE GENOMIC DNA]</scope>
    <source>
        <strain evidence="7 8">CECT 9230</strain>
    </source>
</reference>
<keyword evidence="7" id="KW-0282">Flagellum</keyword>
<dbReference type="Proteomes" id="UP000252669">
    <property type="component" value="Unassembled WGS sequence"/>
</dbReference>
<accession>A0A366MW90</accession>
<evidence type="ECO:0000259" key="5">
    <source>
        <dbReference type="Pfam" id="PF06429"/>
    </source>
</evidence>
<evidence type="ECO:0000313" key="8">
    <source>
        <dbReference type="Proteomes" id="UP000252669"/>
    </source>
</evidence>
<organism evidence="7 8">
    <name type="scientific">Aliarcobacter vitoriensis</name>
    <dbReference type="NCBI Taxonomy" id="2011099"/>
    <lineage>
        <taxon>Bacteria</taxon>
        <taxon>Pseudomonadati</taxon>
        <taxon>Campylobacterota</taxon>
        <taxon>Epsilonproteobacteria</taxon>
        <taxon>Campylobacterales</taxon>
        <taxon>Arcobacteraceae</taxon>
        <taxon>Aliarcobacter</taxon>
    </lineage>
</organism>
<dbReference type="OrthoDB" id="9804559at2"/>
<keyword evidence="7" id="KW-0969">Cilium</keyword>
<evidence type="ECO:0000256" key="4">
    <source>
        <dbReference type="RuleBase" id="RU362116"/>
    </source>
</evidence>
<dbReference type="InterPro" id="IPR053967">
    <property type="entry name" value="LlgE_F_G-like_D1"/>
</dbReference>
<keyword evidence="3 4" id="KW-0975">Bacterial flagellum</keyword>
<evidence type="ECO:0000259" key="6">
    <source>
        <dbReference type="Pfam" id="PF22692"/>
    </source>
</evidence>
<dbReference type="PANTHER" id="PTHR30435">
    <property type="entry name" value="FLAGELLAR PROTEIN"/>
    <property type="match status" value="1"/>
</dbReference>
<name>A0A366MW90_9BACT</name>
<comment type="similarity">
    <text evidence="2 4">Belongs to the flagella basal body rod proteins family.</text>
</comment>
<dbReference type="PANTHER" id="PTHR30435:SF19">
    <property type="entry name" value="FLAGELLAR BASAL-BODY ROD PROTEIN FLGG"/>
    <property type="match status" value="1"/>
</dbReference>
<dbReference type="RefSeq" id="WP_113892921.1">
    <property type="nucleotide sequence ID" value="NZ_JANJGA010000004.1"/>
</dbReference>
<sequence>MIGAMWKGMSGIYQQDRGIAVESNNLANSSTVGHKKDQITFADLLYTNGGMGHGVGSQSVSKQFQQGQIVGTGVGIDVALEGKGFMVVRSRENPDEIFYTRAGNLVQAKDGFLVNQDDYKMQGLVPQSRLTSSTNPADTMFTDEFARNIVSTNISNSLGRIFNINAKTTDYASSAKNDDIAQKGDNYKSSQSKINDVDALREDYINKLKEYQLTPNVPEISSQAQKSQVDFSSKISSLTSEDNKLSITVGNKTFSVEFDHDGNINQDEMEKLYNFLDDSGREKYGLIDPSSIPTQDDIDNMPITTPEEIQAKADRQSLRDNSINAYSSAKSLVKAMQDLSDKISAYAGYSSSAKSGTLEIEGLIQGKEFKISEVELNNEKINSTNIQEAIKGSGMAMIDSAKEALKQAVEKADAKYLEITNVLDYADLNTIGMTDLNVRLDVLGLADKDVADVEISDDGFIFVKSGDNKFLVGRLSTASFRNEQGLNPAGGNLYSQTDLSGNPFNADTMNTIKGKSLERANVDYGTTLTQIMVYQKAFEANSKSITTSDEFLQTAIGLIK</sequence>
<gene>
    <name evidence="7" type="ORF">CRU91_02110</name>
</gene>
<feature type="domain" description="Flagellar hook protein FlgE/F/G-like D1" evidence="6">
    <location>
        <begin position="79"/>
        <end position="123"/>
    </location>
</feature>
<evidence type="ECO:0000256" key="3">
    <source>
        <dbReference type="ARBA" id="ARBA00023143"/>
    </source>
</evidence>
<feature type="domain" description="Flagellar basal-body/hook protein C-terminal" evidence="5">
    <location>
        <begin position="516"/>
        <end position="558"/>
    </location>
</feature>
<keyword evidence="8" id="KW-1185">Reference proteome</keyword>
<dbReference type="GO" id="GO:0071978">
    <property type="term" value="P:bacterial-type flagellum-dependent swarming motility"/>
    <property type="evidence" value="ECO:0007669"/>
    <property type="project" value="TreeGrafter"/>
</dbReference>
<evidence type="ECO:0000256" key="2">
    <source>
        <dbReference type="ARBA" id="ARBA00009677"/>
    </source>
</evidence>
<protein>
    <submittedName>
        <fullName evidence="7">Flagellar biosynthesis protein FlgE</fullName>
    </submittedName>
</protein>
<dbReference type="InterPro" id="IPR020013">
    <property type="entry name" value="Flagellar_FlgE/F/G"/>
</dbReference>
<dbReference type="GO" id="GO:0009425">
    <property type="term" value="C:bacterial-type flagellum basal body"/>
    <property type="evidence" value="ECO:0007669"/>
    <property type="project" value="UniProtKB-SubCell"/>
</dbReference>
<dbReference type="Pfam" id="PF06429">
    <property type="entry name" value="Flg_bbr_C"/>
    <property type="match status" value="1"/>
</dbReference>
<comment type="subcellular location">
    <subcellularLocation>
        <location evidence="1 4">Bacterial flagellum basal body</location>
    </subcellularLocation>
</comment>
<proteinExistence type="inferred from homology"/>
<dbReference type="InterPro" id="IPR037925">
    <property type="entry name" value="FlgE/F/G-like"/>
</dbReference>
<dbReference type="AlphaFoldDB" id="A0A366MW90"/>
<dbReference type="InterPro" id="IPR010930">
    <property type="entry name" value="Flg_bb/hook_C_dom"/>
</dbReference>
<dbReference type="SUPFAM" id="SSF117143">
    <property type="entry name" value="Flagellar hook protein flgE"/>
    <property type="match status" value="2"/>
</dbReference>
<dbReference type="EMBL" id="PDKB01000003">
    <property type="protein sequence ID" value="RBQ29749.1"/>
    <property type="molecule type" value="Genomic_DNA"/>
</dbReference>
<dbReference type="Pfam" id="PF22692">
    <property type="entry name" value="LlgE_F_G_D1"/>
    <property type="match status" value="1"/>
</dbReference>